<dbReference type="EMBL" id="JWZT01001076">
    <property type="protein sequence ID" value="KII72909.1"/>
    <property type="molecule type" value="Genomic_DNA"/>
</dbReference>
<reference evidence="1 2" key="1">
    <citation type="journal article" date="2014" name="Genome Biol. Evol.">
        <title>The genome of the myxosporean Thelohanellus kitauei shows adaptations to nutrient acquisition within its fish host.</title>
        <authorList>
            <person name="Yang Y."/>
            <person name="Xiong J."/>
            <person name="Zhou Z."/>
            <person name="Huo F."/>
            <person name="Miao W."/>
            <person name="Ran C."/>
            <person name="Liu Y."/>
            <person name="Zhang J."/>
            <person name="Feng J."/>
            <person name="Wang M."/>
            <person name="Wang M."/>
            <person name="Wang L."/>
            <person name="Yao B."/>
        </authorList>
    </citation>
    <scope>NUCLEOTIDE SEQUENCE [LARGE SCALE GENOMIC DNA]</scope>
    <source>
        <strain evidence="1">Wuqing</strain>
    </source>
</reference>
<dbReference type="Proteomes" id="UP000031668">
    <property type="component" value="Unassembled WGS sequence"/>
</dbReference>
<accession>A0A0C2J4Z6</accession>
<organism evidence="1 2">
    <name type="scientific">Thelohanellus kitauei</name>
    <name type="common">Myxosporean</name>
    <dbReference type="NCBI Taxonomy" id="669202"/>
    <lineage>
        <taxon>Eukaryota</taxon>
        <taxon>Metazoa</taxon>
        <taxon>Cnidaria</taxon>
        <taxon>Myxozoa</taxon>
        <taxon>Myxosporea</taxon>
        <taxon>Bivalvulida</taxon>
        <taxon>Platysporina</taxon>
        <taxon>Myxobolidae</taxon>
        <taxon>Thelohanellus</taxon>
    </lineage>
</organism>
<proteinExistence type="predicted"/>
<dbReference type="AlphaFoldDB" id="A0A0C2J4Z6"/>
<name>A0A0C2J4Z6_THEKT</name>
<sequence>MTHRFSPSVILLDHSALLRYLTRIFIYPYTSPLRGEPSSTASCRLGQIGVQTCPVHYCTDFTSTATATVSTYGKNLRQRRTFLYAVRVLQGSHPLNIHPYHLSTRATLSNQHSLADK</sequence>
<comment type="caution">
    <text evidence="1">The sequence shown here is derived from an EMBL/GenBank/DDBJ whole genome shotgun (WGS) entry which is preliminary data.</text>
</comment>
<keyword evidence="2" id="KW-1185">Reference proteome</keyword>
<evidence type="ECO:0000313" key="2">
    <source>
        <dbReference type="Proteomes" id="UP000031668"/>
    </source>
</evidence>
<protein>
    <submittedName>
        <fullName evidence="1">Uncharacterized protein</fullName>
    </submittedName>
</protein>
<gene>
    <name evidence="1" type="ORF">RF11_12378</name>
</gene>
<evidence type="ECO:0000313" key="1">
    <source>
        <dbReference type="EMBL" id="KII72909.1"/>
    </source>
</evidence>